<keyword evidence="3" id="KW-0804">Transcription</keyword>
<evidence type="ECO:0000256" key="1">
    <source>
        <dbReference type="ARBA" id="ARBA00023015"/>
    </source>
</evidence>
<keyword evidence="1" id="KW-0805">Transcription regulation</keyword>
<dbReference type="Gene3D" id="1.10.10.10">
    <property type="entry name" value="Winged helix-like DNA-binding domain superfamily/Winged helix DNA-binding domain"/>
    <property type="match status" value="1"/>
</dbReference>
<name>A0ABU2F832_9EURY</name>
<dbReference type="PROSITE" id="PS00519">
    <property type="entry name" value="HTH_ASNC_1"/>
    <property type="match status" value="1"/>
</dbReference>
<dbReference type="InterPro" id="IPR019888">
    <property type="entry name" value="Tscrpt_reg_AsnC-like"/>
</dbReference>
<dbReference type="InterPro" id="IPR011991">
    <property type="entry name" value="ArsR-like_HTH"/>
</dbReference>
<evidence type="ECO:0000313" key="5">
    <source>
        <dbReference type="EMBL" id="MDS0258433.1"/>
    </source>
</evidence>
<keyword evidence="6" id="KW-1185">Reference proteome</keyword>
<dbReference type="InterPro" id="IPR000485">
    <property type="entry name" value="AsnC-type_HTH_dom"/>
</dbReference>
<protein>
    <submittedName>
        <fullName evidence="5">Lrp/AsnC family transcriptional regulator</fullName>
    </submittedName>
</protein>
<gene>
    <name evidence="5" type="ORF">NDI56_03295</name>
</gene>
<dbReference type="PRINTS" id="PR00033">
    <property type="entry name" value="HTHASNC"/>
</dbReference>
<accession>A0ABU2F832</accession>
<dbReference type="SUPFAM" id="SSF46785">
    <property type="entry name" value="Winged helix' DNA-binding domain"/>
    <property type="match status" value="1"/>
</dbReference>
<evidence type="ECO:0000259" key="4">
    <source>
        <dbReference type="PROSITE" id="PS50956"/>
    </source>
</evidence>
<sequence>MTDQLDDLDREILHILQVDARRRTDTDIGKELNVSGTTVANRLDALEEGGIIRGYHPEIDYEMAGYPLVVLFICTAPIADRERHAQRSLDVRGVVNVKQLLSGEQNLHIQAVAESTTRIEEISEQLDAEDLRIVRSDILSYESVQPWNHFARMEDTDIDSDT</sequence>
<dbReference type="InterPro" id="IPR036388">
    <property type="entry name" value="WH-like_DNA-bd_sf"/>
</dbReference>
<evidence type="ECO:0000313" key="6">
    <source>
        <dbReference type="Proteomes" id="UP001259659"/>
    </source>
</evidence>
<dbReference type="CDD" id="cd00090">
    <property type="entry name" value="HTH_ARSR"/>
    <property type="match status" value="1"/>
</dbReference>
<dbReference type="InterPro" id="IPR019885">
    <property type="entry name" value="Tscrpt_reg_HTH_AsnC-type_CS"/>
</dbReference>
<keyword evidence="2" id="KW-0238">DNA-binding</keyword>
<dbReference type="Pfam" id="PF13404">
    <property type="entry name" value="HTH_AsnC-type"/>
    <property type="match status" value="1"/>
</dbReference>
<reference evidence="5 6" key="1">
    <citation type="submission" date="2022-06" db="EMBL/GenBank/DDBJ databases">
        <title>Haloarcula sp. a new haloarchaeum isolate from saline soil.</title>
        <authorList>
            <person name="Strakova D."/>
            <person name="Galisteo C."/>
            <person name="Sanchez-Porro C."/>
            <person name="Ventosa A."/>
        </authorList>
    </citation>
    <scope>NUCLEOTIDE SEQUENCE [LARGE SCALE GENOMIC DNA]</scope>
    <source>
        <strain evidence="5 6">S1CR25-12</strain>
    </source>
</reference>
<dbReference type="PANTHER" id="PTHR30154">
    <property type="entry name" value="LEUCINE-RESPONSIVE REGULATORY PROTEIN"/>
    <property type="match status" value="1"/>
</dbReference>
<dbReference type="Proteomes" id="UP001259659">
    <property type="component" value="Unassembled WGS sequence"/>
</dbReference>
<evidence type="ECO:0000256" key="3">
    <source>
        <dbReference type="ARBA" id="ARBA00023163"/>
    </source>
</evidence>
<dbReference type="SMART" id="SM00344">
    <property type="entry name" value="HTH_ASNC"/>
    <property type="match status" value="1"/>
</dbReference>
<feature type="domain" description="HTH asnC-type" evidence="4">
    <location>
        <begin position="5"/>
        <end position="67"/>
    </location>
</feature>
<dbReference type="RefSeq" id="WP_310917999.1">
    <property type="nucleotide sequence ID" value="NZ_JAMQON010000001.1"/>
</dbReference>
<proteinExistence type="predicted"/>
<dbReference type="EMBL" id="JAMQON010000001">
    <property type="protein sequence ID" value="MDS0258433.1"/>
    <property type="molecule type" value="Genomic_DNA"/>
</dbReference>
<dbReference type="PANTHER" id="PTHR30154:SF34">
    <property type="entry name" value="TRANSCRIPTIONAL REGULATOR AZLB"/>
    <property type="match status" value="1"/>
</dbReference>
<evidence type="ECO:0000256" key="2">
    <source>
        <dbReference type="ARBA" id="ARBA00023125"/>
    </source>
</evidence>
<organism evidence="5 6">
    <name type="scientific">Haloarcula saliterrae</name>
    <dbReference type="NCBI Taxonomy" id="2950534"/>
    <lineage>
        <taxon>Archaea</taxon>
        <taxon>Methanobacteriati</taxon>
        <taxon>Methanobacteriota</taxon>
        <taxon>Stenosarchaea group</taxon>
        <taxon>Halobacteria</taxon>
        <taxon>Halobacteriales</taxon>
        <taxon>Haloarculaceae</taxon>
        <taxon>Haloarcula</taxon>
    </lineage>
</organism>
<comment type="caution">
    <text evidence="5">The sequence shown here is derived from an EMBL/GenBank/DDBJ whole genome shotgun (WGS) entry which is preliminary data.</text>
</comment>
<dbReference type="PROSITE" id="PS50956">
    <property type="entry name" value="HTH_ASNC_2"/>
    <property type="match status" value="1"/>
</dbReference>
<dbReference type="InterPro" id="IPR036390">
    <property type="entry name" value="WH_DNA-bd_sf"/>
</dbReference>